<dbReference type="SMART" id="SM00173">
    <property type="entry name" value="RAS"/>
    <property type="match status" value="1"/>
</dbReference>
<evidence type="ECO:0000313" key="3">
    <source>
        <dbReference type="EMBL" id="CAI2378416.1"/>
    </source>
</evidence>
<feature type="region of interest" description="Disordered" evidence="2">
    <location>
        <begin position="1"/>
        <end position="20"/>
    </location>
</feature>
<evidence type="ECO:0000313" key="4">
    <source>
        <dbReference type="Proteomes" id="UP001295684"/>
    </source>
</evidence>
<dbReference type="InterPro" id="IPR005225">
    <property type="entry name" value="Small_GTP-bd"/>
</dbReference>
<evidence type="ECO:0000256" key="1">
    <source>
        <dbReference type="ARBA" id="ARBA00022741"/>
    </source>
</evidence>
<dbReference type="FunFam" id="3.40.50.300:FF:001508">
    <property type="entry name" value="Small GTP-binding protein Rab28, putative"/>
    <property type="match status" value="1"/>
</dbReference>
<keyword evidence="1" id="KW-0547">Nucleotide-binding</keyword>
<dbReference type="Pfam" id="PF00071">
    <property type="entry name" value="Ras"/>
    <property type="match status" value="1"/>
</dbReference>
<feature type="compositionally biased region" description="Basic residues" evidence="2">
    <location>
        <begin position="230"/>
        <end position="242"/>
    </location>
</feature>
<proteinExistence type="predicted"/>
<keyword evidence="4" id="KW-1185">Reference proteome</keyword>
<organism evidence="3 4">
    <name type="scientific">Euplotes crassus</name>
    <dbReference type="NCBI Taxonomy" id="5936"/>
    <lineage>
        <taxon>Eukaryota</taxon>
        <taxon>Sar</taxon>
        <taxon>Alveolata</taxon>
        <taxon>Ciliophora</taxon>
        <taxon>Intramacronucleata</taxon>
        <taxon>Spirotrichea</taxon>
        <taxon>Hypotrichia</taxon>
        <taxon>Euplotida</taxon>
        <taxon>Euplotidae</taxon>
        <taxon>Moneuplotes</taxon>
    </lineage>
</organism>
<dbReference type="NCBIfam" id="TIGR00231">
    <property type="entry name" value="small_GTP"/>
    <property type="match status" value="1"/>
</dbReference>
<accession>A0AAD1XSI8</accession>
<dbReference type="SMART" id="SM00175">
    <property type="entry name" value="RAB"/>
    <property type="match status" value="1"/>
</dbReference>
<dbReference type="PROSITE" id="PS51419">
    <property type="entry name" value="RAB"/>
    <property type="match status" value="1"/>
</dbReference>
<dbReference type="PROSITE" id="PS51421">
    <property type="entry name" value="RAS"/>
    <property type="match status" value="1"/>
</dbReference>
<dbReference type="InterPro" id="IPR001806">
    <property type="entry name" value="Small_GTPase"/>
</dbReference>
<dbReference type="SUPFAM" id="SSF52540">
    <property type="entry name" value="P-loop containing nucleoside triphosphate hydrolases"/>
    <property type="match status" value="1"/>
</dbReference>
<comment type="caution">
    <text evidence="3">The sequence shown here is derived from an EMBL/GenBank/DDBJ whole genome shotgun (WGS) entry which is preliminary data.</text>
</comment>
<dbReference type="PRINTS" id="PR00449">
    <property type="entry name" value="RASTRNSFRMNG"/>
</dbReference>
<dbReference type="PANTHER" id="PTHR47978">
    <property type="match status" value="1"/>
</dbReference>
<dbReference type="SMART" id="SM00176">
    <property type="entry name" value="RAN"/>
    <property type="match status" value="1"/>
</dbReference>
<dbReference type="Gene3D" id="3.40.50.300">
    <property type="entry name" value="P-loop containing nucleotide triphosphate hydrolases"/>
    <property type="match status" value="1"/>
</dbReference>
<dbReference type="Proteomes" id="UP001295684">
    <property type="component" value="Unassembled WGS sequence"/>
</dbReference>
<dbReference type="GO" id="GO:0003924">
    <property type="term" value="F:GTPase activity"/>
    <property type="evidence" value="ECO:0007669"/>
    <property type="project" value="InterPro"/>
</dbReference>
<dbReference type="SMART" id="SM00174">
    <property type="entry name" value="RHO"/>
    <property type="match status" value="1"/>
</dbReference>
<sequence length="242" mass="27834">MTDMEEIKKQVGQSDSDDDEPENLQYKVILLGNGTVGKTSIINRFCEDYFAKTYKQTIGVDFYVKRLELPDNIFTALQVWDIGGQSIFSKMVTTYIYEANAVIFAYDITNHQSFADLEDWHQLVLKTFEGKEPPLMALMGNKIDLNHMQAVKQEEHEQFAEENRLYNFYVSAKTGDQIEACFYKIAADLSGVKLSKEMIESQQKAVKPNIIDYMNNEAELEKAEEEQQKKTKKKGKKTCAIF</sequence>
<reference evidence="3" key="1">
    <citation type="submission" date="2023-07" db="EMBL/GenBank/DDBJ databases">
        <authorList>
            <consortium name="AG Swart"/>
            <person name="Singh M."/>
            <person name="Singh A."/>
            <person name="Seah K."/>
            <person name="Emmerich C."/>
        </authorList>
    </citation>
    <scope>NUCLEOTIDE SEQUENCE</scope>
    <source>
        <strain evidence="3">DP1</strain>
    </source>
</reference>
<name>A0AAD1XSI8_EUPCR</name>
<dbReference type="AlphaFoldDB" id="A0AAD1XSI8"/>
<dbReference type="EMBL" id="CAMPGE010020137">
    <property type="protein sequence ID" value="CAI2378416.1"/>
    <property type="molecule type" value="Genomic_DNA"/>
</dbReference>
<dbReference type="InterPro" id="IPR027417">
    <property type="entry name" value="P-loop_NTPase"/>
</dbReference>
<feature type="region of interest" description="Disordered" evidence="2">
    <location>
        <begin position="222"/>
        <end position="242"/>
    </location>
</feature>
<protein>
    <submittedName>
        <fullName evidence="3">Uncharacterized protein</fullName>
    </submittedName>
</protein>
<gene>
    <name evidence="3" type="ORF">ECRASSUSDP1_LOCUS19811</name>
</gene>
<evidence type="ECO:0000256" key="2">
    <source>
        <dbReference type="SAM" id="MobiDB-lite"/>
    </source>
</evidence>
<dbReference type="GO" id="GO:0005525">
    <property type="term" value="F:GTP binding"/>
    <property type="evidence" value="ECO:0007669"/>
    <property type="project" value="InterPro"/>
</dbReference>